<sequence length="206" mass="23011">MGDRYDNAVKKILAKTNVTEVTTAIEEFYENITKKVEDDEKNARQARISSTKAQQGQHVINKNIIGFHEYIVTTFINVACPEAAEAVRNAAKDFTNSTNYFNNDQETFITGAAWVCPSAAVQYMMCLTGTSAVELDPSKCKKALTQTCHIMDKKDICVDQMALNGYKKDNKKDGKNYESAKTAVCDMLNNLAKDIEQCANKIKQIK</sequence>
<dbReference type="AlphaFoldDB" id="A0A816SYH6"/>
<name>A0A816SYH6_9BILA</name>
<accession>A0A816SYH6</accession>
<organism evidence="1 2">
    <name type="scientific">Rotaria magnacalcarata</name>
    <dbReference type="NCBI Taxonomy" id="392030"/>
    <lineage>
        <taxon>Eukaryota</taxon>
        <taxon>Metazoa</taxon>
        <taxon>Spiralia</taxon>
        <taxon>Gnathifera</taxon>
        <taxon>Rotifera</taxon>
        <taxon>Eurotatoria</taxon>
        <taxon>Bdelloidea</taxon>
        <taxon>Philodinida</taxon>
        <taxon>Philodinidae</taxon>
        <taxon>Rotaria</taxon>
    </lineage>
</organism>
<evidence type="ECO:0000313" key="1">
    <source>
        <dbReference type="EMBL" id="CAF2086190.1"/>
    </source>
</evidence>
<proteinExistence type="predicted"/>
<comment type="caution">
    <text evidence="1">The sequence shown here is derived from an EMBL/GenBank/DDBJ whole genome shotgun (WGS) entry which is preliminary data.</text>
</comment>
<dbReference type="EMBL" id="CAJNRE010009862">
    <property type="protein sequence ID" value="CAF2086190.1"/>
    <property type="molecule type" value="Genomic_DNA"/>
</dbReference>
<reference evidence="1" key="1">
    <citation type="submission" date="2021-02" db="EMBL/GenBank/DDBJ databases">
        <authorList>
            <person name="Nowell W R."/>
        </authorList>
    </citation>
    <scope>NUCLEOTIDE SEQUENCE</scope>
</reference>
<evidence type="ECO:0000313" key="2">
    <source>
        <dbReference type="Proteomes" id="UP000663824"/>
    </source>
</evidence>
<protein>
    <submittedName>
        <fullName evidence="1">Uncharacterized protein</fullName>
    </submittedName>
</protein>
<gene>
    <name evidence="1" type="ORF">MBJ925_LOCUS19545</name>
</gene>
<dbReference type="Proteomes" id="UP000663824">
    <property type="component" value="Unassembled WGS sequence"/>
</dbReference>